<evidence type="ECO:0000256" key="2">
    <source>
        <dbReference type="SAM" id="Phobius"/>
    </source>
</evidence>
<evidence type="ECO:0000313" key="3">
    <source>
        <dbReference type="EnsemblMetazoa" id="GPPI045764-PA"/>
    </source>
</evidence>
<evidence type="ECO:0000256" key="1">
    <source>
        <dbReference type="SAM" id="MobiDB-lite"/>
    </source>
</evidence>
<dbReference type="EnsemblMetazoa" id="GPPI045764-RA">
    <property type="protein sequence ID" value="GPPI045764-PA"/>
    <property type="gene ID" value="GPPI045764"/>
</dbReference>
<dbReference type="VEuPathDB" id="VectorBase:GPPI045764"/>
<dbReference type="Proteomes" id="UP000092460">
    <property type="component" value="Unassembled WGS sequence"/>
</dbReference>
<name>A0A1B0C0A5_9MUSC</name>
<feature type="transmembrane region" description="Helical" evidence="2">
    <location>
        <begin position="27"/>
        <end position="48"/>
    </location>
</feature>
<protein>
    <submittedName>
        <fullName evidence="3">Uncharacterized protein</fullName>
    </submittedName>
</protein>
<organism evidence="3 4">
    <name type="scientific">Glossina palpalis gambiensis</name>
    <dbReference type="NCBI Taxonomy" id="67801"/>
    <lineage>
        <taxon>Eukaryota</taxon>
        <taxon>Metazoa</taxon>
        <taxon>Ecdysozoa</taxon>
        <taxon>Arthropoda</taxon>
        <taxon>Hexapoda</taxon>
        <taxon>Insecta</taxon>
        <taxon>Pterygota</taxon>
        <taxon>Neoptera</taxon>
        <taxon>Endopterygota</taxon>
        <taxon>Diptera</taxon>
        <taxon>Brachycera</taxon>
        <taxon>Muscomorpha</taxon>
        <taxon>Hippoboscoidea</taxon>
        <taxon>Glossinidae</taxon>
        <taxon>Glossina</taxon>
    </lineage>
</organism>
<keyword evidence="2" id="KW-0472">Membrane</keyword>
<proteinExistence type="predicted"/>
<accession>A0A1B0C0A5</accession>
<reference evidence="4" key="1">
    <citation type="submission" date="2015-01" db="EMBL/GenBank/DDBJ databases">
        <authorList>
            <person name="Aksoy S."/>
            <person name="Warren W."/>
            <person name="Wilson R.K."/>
        </authorList>
    </citation>
    <scope>NUCLEOTIDE SEQUENCE [LARGE SCALE GENOMIC DNA]</scope>
    <source>
        <strain evidence="4">IAEA</strain>
    </source>
</reference>
<reference evidence="3" key="2">
    <citation type="submission" date="2020-05" db="UniProtKB">
        <authorList>
            <consortium name="EnsemblMetazoa"/>
        </authorList>
    </citation>
    <scope>IDENTIFICATION</scope>
    <source>
        <strain evidence="3">IAEA</strain>
    </source>
</reference>
<sequence>MSSKHKSQLIQEAEVQHDFTLSHGLSVAYSTVFISLVAIIVPCSMLFLKRAGTSQTAPVPKHELPTRDIKFMLVISCNQAFLVSIAWSSLTNTSVENTKTEMDFPKVAIQHSCLAMSSPYKYLHKLVTGDRDTRQTNKTGPSKALTGRFMPFGPKTPK</sequence>
<feature type="region of interest" description="Disordered" evidence="1">
    <location>
        <begin position="131"/>
        <end position="158"/>
    </location>
</feature>
<dbReference type="AlphaFoldDB" id="A0A1B0C0A5"/>
<keyword evidence="2" id="KW-1133">Transmembrane helix</keyword>
<keyword evidence="2" id="KW-0812">Transmembrane</keyword>
<keyword evidence="4" id="KW-1185">Reference proteome</keyword>
<dbReference type="EMBL" id="JXJN01023498">
    <property type="status" value="NOT_ANNOTATED_CDS"/>
    <property type="molecule type" value="Genomic_DNA"/>
</dbReference>
<evidence type="ECO:0000313" key="4">
    <source>
        <dbReference type="Proteomes" id="UP000092460"/>
    </source>
</evidence>